<comment type="similarity">
    <text evidence="1">Belongs to the TRAFAC class translation factor GTPase superfamily. Classic translation factor GTPase family. LepA subfamily.</text>
</comment>
<evidence type="ECO:0000259" key="12">
    <source>
        <dbReference type="PROSITE" id="PS51722"/>
    </source>
</evidence>
<evidence type="ECO:0000256" key="8">
    <source>
        <dbReference type="ARBA" id="ARBA00023134"/>
    </source>
</evidence>
<name>A0A836G5S0_LEIEN</name>
<evidence type="ECO:0000256" key="7">
    <source>
        <dbReference type="ARBA" id="ARBA00023128"/>
    </source>
</evidence>
<evidence type="ECO:0000256" key="3">
    <source>
        <dbReference type="ARBA" id="ARBA00022792"/>
    </source>
</evidence>
<dbReference type="Gene3D" id="3.40.50.300">
    <property type="entry name" value="P-loop containing nucleotide triphosphate hydrolases"/>
    <property type="match status" value="1"/>
</dbReference>
<evidence type="ECO:0000256" key="1">
    <source>
        <dbReference type="ARBA" id="ARBA00005454"/>
    </source>
</evidence>
<evidence type="ECO:0000256" key="6">
    <source>
        <dbReference type="ARBA" id="ARBA00022946"/>
    </source>
</evidence>
<comment type="subcellular location">
    <subcellularLocation>
        <location evidence="10">Mitochondrion inner membrane</location>
        <topology evidence="10">Peripheral membrane protein</topology>
        <orientation evidence="10">Matrix side</orientation>
    </subcellularLocation>
</comment>
<dbReference type="InterPro" id="IPR038363">
    <property type="entry name" value="LepA_C_sf"/>
</dbReference>
<proteinExistence type="inferred from homology"/>
<dbReference type="OrthoDB" id="1074at2759"/>
<dbReference type="CDD" id="cd03709">
    <property type="entry name" value="lepA_C"/>
    <property type="match status" value="1"/>
</dbReference>
<keyword evidence="14" id="KW-1185">Reference proteome</keyword>
<feature type="region of interest" description="Disordered" evidence="11">
    <location>
        <begin position="489"/>
        <end position="508"/>
    </location>
</feature>
<organism evidence="13 14">
    <name type="scientific">Leishmania enriettii</name>
    <dbReference type="NCBI Taxonomy" id="5663"/>
    <lineage>
        <taxon>Eukaryota</taxon>
        <taxon>Discoba</taxon>
        <taxon>Euglenozoa</taxon>
        <taxon>Kinetoplastea</taxon>
        <taxon>Metakinetoplastina</taxon>
        <taxon>Trypanosomatida</taxon>
        <taxon>Trypanosomatidae</taxon>
        <taxon>Leishmaniinae</taxon>
        <taxon>Leishmania</taxon>
    </lineage>
</organism>
<evidence type="ECO:0000313" key="14">
    <source>
        <dbReference type="Proteomes" id="UP000674179"/>
    </source>
</evidence>
<dbReference type="GeneID" id="94168670"/>
<dbReference type="GO" id="GO:0045727">
    <property type="term" value="P:positive regulation of translation"/>
    <property type="evidence" value="ECO:0007669"/>
    <property type="project" value="UniProtKB-UniRule"/>
</dbReference>
<evidence type="ECO:0000256" key="4">
    <source>
        <dbReference type="ARBA" id="ARBA00022801"/>
    </source>
</evidence>
<feature type="domain" description="Tr-type G" evidence="12">
    <location>
        <begin position="136"/>
        <end position="321"/>
    </location>
</feature>
<dbReference type="GO" id="GO:0005525">
    <property type="term" value="F:GTP binding"/>
    <property type="evidence" value="ECO:0007669"/>
    <property type="project" value="UniProtKB-UniRule"/>
</dbReference>
<dbReference type="EC" id="3.6.5.n1" evidence="10"/>
<accession>A0A836G5S0</accession>
<dbReference type="InterPro" id="IPR006297">
    <property type="entry name" value="EF-4"/>
</dbReference>
<dbReference type="NCBIfam" id="TIGR00231">
    <property type="entry name" value="small_GTP"/>
    <property type="match status" value="1"/>
</dbReference>
<evidence type="ECO:0000256" key="9">
    <source>
        <dbReference type="ARBA" id="ARBA00023136"/>
    </source>
</evidence>
<dbReference type="InterPro" id="IPR009000">
    <property type="entry name" value="Transl_B-barrel_sf"/>
</dbReference>
<evidence type="ECO:0000256" key="10">
    <source>
        <dbReference type="HAMAP-Rule" id="MF_03137"/>
    </source>
</evidence>
<feature type="region of interest" description="Disordered" evidence="11">
    <location>
        <begin position="368"/>
        <end position="390"/>
    </location>
</feature>
<dbReference type="Pfam" id="PF00009">
    <property type="entry name" value="GTP_EFTU"/>
    <property type="match status" value="1"/>
</dbReference>
<dbReference type="Gene3D" id="3.30.70.2570">
    <property type="entry name" value="Elongation factor 4, C-terminal domain"/>
    <property type="match status" value="1"/>
</dbReference>
<protein>
    <recommendedName>
        <fullName evidence="10">Translation factor GUF1 homolog, mitochondrial</fullName>
        <ecNumber evidence="10">3.6.5.n1</ecNumber>
    </recommendedName>
    <alternativeName>
        <fullName evidence="10">Elongation factor 4 homolog</fullName>
        <shortName evidence="10">EF-4</shortName>
    </alternativeName>
    <alternativeName>
        <fullName evidence="10">GTPase GUF1 homolog</fullName>
    </alternativeName>
    <alternativeName>
        <fullName evidence="10">Ribosomal back-translocase</fullName>
    </alternativeName>
</protein>
<dbReference type="GO" id="GO:0097177">
    <property type="term" value="F:mitochondrial ribosome binding"/>
    <property type="evidence" value="ECO:0007669"/>
    <property type="project" value="TreeGrafter"/>
</dbReference>
<dbReference type="GO" id="GO:0003924">
    <property type="term" value="F:GTPase activity"/>
    <property type="evidence" value="ECO:0007669"/>
    <property type="project" value="UniProtKB-UniRule"/>
</dbReference>
<keyword evidence="6" id="KW-0809">Transit peptide</keyword>
<keyword evidence="9 10" id="KW-0472">Membrane</keyword>
<dbReference type="Pfam" id="PF06421">
    <property type="entry name" value="LepA_C"/>
    <property type="match status" value="1"/>
</dbReference>
<dbReference type="HAMAP" id="MF_00071">
    <property type="entry name" value="LepA"/>
    <property type="match status" value="1"/>
</dbReference>
<keyword evidence="3 10" id="KW-0999">Mitochondrion inner membrane</keyword>
<dbReference type="InterPro" id="IPR005225">
    <property type="entry name" value="Small_GTP-bd"/>
</dbReference>
<dbReference type="Proteomes" id="UP000674179">
    <property type="component" value="Chromosome 34"/>
</dbReference>
<dbReference type="InterPro" id="IPR035654">
    <property type="entry name" value="LepA_IV"/>
</dbReference>
<evidence type="ECO:0000256" key="2">
    <source>
        <dbReference type="ARBA" id="ARBA00022741"/>
    </source>
</evidence>
<dbReference type="SUPFAM" id="SSF50447">
    <property type="entry name" value="Translation proteins"/>
    <property type="match status" value="1"/>
</dbReference>
<dbReference type="PROSITE" id="PS51722">
    <property type="entry name" value="G_TR_2"/>
    <property type="match status" value="1"/>
</dbReference>
<dbReference type="GO" id="GO:0005743">
    <property type="term" value="C:mitochondrial inner membrane"/>
    <property type="evidence" value="ECO:0007669"/>
    <property type="project" value="UniProtKB-SubCell"/>
</dbReference>
<dbReference type="FunFam" id="3.30.70.2570:FF:000001">
    <property type="entry name" value="Translation factor GUF1, mitochondrial"/>
    <property type="match status" value="1"/>
</dbReference>
<dbReference type="InterPro" id="IPR035647">
    <property type="entry name" value="EFG_III/V"/>
</dbReference>
<feature type="binding site" evidence="10">
    <location>
        <begin position="212"/>
        <end position="216"/>
    </location>
    <ligand>
        <name>GTP</name>
        <dbReference type="ChEBI" id="CHEBI:37565"/>
    </ligand>
</feature>
<keyword evidence="5 10" id="KW-0648">Protein biosynthesis</keyword>
<dbReference type="FunFam" id="2.40.30.10:FF:000187">
    <property type="entry name" value="Translation factor GUF1 homolog, mitochondrial"/>
    <property type="match status" value="1"/>
</dbReference>
<comment type="function">
    <text evidence="10">Promotes mitochondrial protein synthesis. May act as a fidelity factor of the translation reaction, by catalyzing a one-codon backward translocation of tRNAs on improperly translocated ribosomes. Binds to mitochondrial ribosomes in a GTP-dependent manner.</text>
</comment>
<keyword evidence="8 10" id="KW-0342">GTP-binding</keyword>
<dbReference type="InterPro" id="IPR013842">
    <property type="entry name" value="LepA_CTD"/>
</dbReference>
<dbReference type="InterPro" id="IPR000795">
    <property type="entry name" value="T_Tr_GTP-bd_dom"/>
</dbReference>
<dbReference type="GO" id="GO:0006412">
    <property type="term" value="P:translation"/>
    <property type="evidence" value="ECO:0007669"/>
    <property type="project" value="UniProtKB-KW"/>
</dbReference>
<dbReference type="SUPFAM" id="SSF52540">
    <property type="entry name" value="P-loop containing nucleoside triphosphate hydrolases"/>
    <property type="match status" value="1"/>
</dbReference>
<feature type="binding site" evidence="10">
    <location>
        <begin position="145"/>
        <end position="152"/>
    </location>
    <ligand>
        <name>GTP</name>
        <dbReference type="ChEBI" id="CHEBI:37565"/>
    </ligand>
</feature>
<dbReference type="PRINTS" id="PR00315">
    <property type="entry name" value="ELONGATNFCT"/>
</dbReference>
<dbReference type="Pfam" id="PF00679">
    <property type="entry name" value="EFG_C"/>
    <property type="match status" value="1"/>
</dbReference>
<dbReference type="InterPro" id="IPR027417">
    <property type="entry name" value="P-loop_NTPase"/>
</dbReference>
<evidence type="ECO:0000313" key="13">
    <source>
        <dbReference type="EMBL" id="KAG5468556.1"/>
    </source>
</evidence>
<dbReference type="Gene3D" id="3.30.70.240">
    <property type="match status" value="1"/>
</dbReference>
<sequence>MRSSKKLMKWCGVRMSGISLTKSSRLLRCRTAHHGSASTAMRHHSRCARRLDAYTGLDKERRFMPQLVESRRYCSASSSSTADASSAREHGEDLYVSRYAMPEDAHRLVGTPQLLPRNPAEEVAFKKSLIKSFPQERIRNVSVVAHVDHGKTTLCDAMLRFSNLLPPDGATGTFTDRLQVEKERGITIKAQTCSVFLTARETGTQYLVNLIDTPGHVDFQYEVSRSLCASEGAALLVDVRQGVEAQTMAQFYAALEQNLAILPVLTKMDSAMSDAEVEKTLLQLEDSTGLLSREVVLTSAKSKRGIEQLFQHIIDKIPPPRGCEGFSDMMQLPAMHPGSSERKQVEKELVPLRALLFDCWTSESSGMTDGAALTPARAPTPSSSLSGTVAASGGQSVAKDGIYGLIRVMDGTVTPGTVVTFFHSGKEHEVREVGIIHPTLHPAAALTAGMVGFVFFPGLTKKDVFIGDTLCTLPTRKHMISVVATSPAAAAPRAPPTSPADPASSSEASGGHGSFVVVPIPGFKKVHPVVFAGFYPDEGVYITQLRDAVDLLCVNDPSVTVEQLQCPALGPGLQLGFLGLLHMQVFKERLLMEFGQTVLVTPPQVQYMYVEQHCDPADPGQRKSLSVSNWRWPHEGVGAYLQPFVTATVLTPSEYFNDINTAALNSFRGEMLDMRVIDDARTVVRYRMLLADLARGFFSTVKSSSHGYATLEYDEPTYMAADLVKVDIVINKARISALSTICLRHEASMHARRIIGSLKENLLRSSVDLPLQALVGNKIVARETVKAYRKDVTAKIHAGDISRKQKKWNDQKKGKERMARRSVGTVTLDQSVLAAAIGGGRANPARYAKRPVTGGMDC</sequence>
<dbReference type="Gene3D" id="3.30.70.870">
    <property type="entry name" value="Elongation Factor G (Translational Gtpase), domain 3"/>
    <property type="match status" value="1"/>
</dbReference>
<comment type="catalytic activity">
    <reaction evidence="10">
        <text>GTP + H2O = GDP + phosphate + H(+)</text>
        <dbReference type="Rhea" id="RHEA:19669"/>
        <dbReference type="ChEBI" id="CHEBI:15377"/>
        <dbReference type="ChEBI" id="CHEBI:15378"/>
        <dbReference type="ChEBI" id="CHEBI:37565"/>
        <dbReference type="ChEBI" id="CHEBI:43474"/>
        <dbReference type="ChEBI" id="CHEBI:58189"/>
        <dbReference type="EC" id="3.6.5.n1"/>
    </reaction>
</comment>
<keyword evidence="2 10" id="KW-0547">Nucleotide-binding</keyword>
<dbReference type="EMBL" id="JAFHKP010000034">
    <property type="protein sequence ID" value="KAG5468556.1"/>
    <property type="molecule type" value="Genomic_DNA"/>
</dbReference>
<dbReference type="PANTHER" id="PTHR43512:SF7">
    <property type="entry name" value="TRANSLATION FACTOR GUF1, MITOCHONDRIAL"/>
    <property type="match status" value="1"/>
</dbReference>
<dbReference type="GO" id="GO:0005759">
    <property type="term" value="C:mitochondrial matrix"/>
    <property type="evidence" value="ECO:0007669"/>
    <property type="project" value="UniProtKB-UniRule"/>
</dbReference>
<evidence type="ECO:0000256" key="5">
    <source>
        <dbReference type="ARBA" id="ARBA00022917"/>
    </source>
</evidence>
<dbReference type="KEGG" id="lenr:94168670"/>
<keyword evidence="7 10" id="KW-0496">Mitochondrion</keyword>
<comment type="similarity">
    <text evidence="10">Belongs to the GTP-binding elongation factor family. LepA subfamily.</text>
</comment>
<dbReference type="SUPFAM" id="SSF54980">
    <property type="entry name" value="EF-G C-terminal domain-like"/>
    <property type="match status" value="2"/>
</dbReference>
<dbReference type="InterPro" id="IPR000640">
    <property type="entry name" value="EFG_V-like"/>
</dbReference>
<evidence type="ECO:0000256" key="11">
    <source>
        <dbReference type="SAM" id="MobiDB-lite"/>
    </source>
</evidence>
<keyword evidence="4 10" id="KW-0378">Hydrolase</keyword>
<dbReference type="FunFam" id="3.40.50.300:FF:002566">
    <property type="entry name" value="Translation factor GUF1 homolog, mitochondrial"/>
    <property type="match status" value="1"/>
</dbReference>
<dbReference type="Gene3D" id="2.40.30.10">
    <property type="entry name" value="Translation factors"/>
    <property type="match status" value="1"/>
</dbReference>
<gene>
    <name evidence="13" type="ORF">CUR178_01388</name>
</gene>
<feature type="compositionally biased region" description="Polar residues" evidence="11">
    <location>
        <begin position="380"/>
        <end position="390"/>
    </location>
</feature>
<dbReference type="AlphaFoldDB" id="A0A836G5S0"/>
<reference evidence="13 14" key="1">
    <citation type="submission" date="2021-02" db="EMBL/GenBank/DDBJ databases">
        <title>Leishmania (Mundinia) enrietti genome sequencing and assembly.</title>
        <authorList>
            <person name="Almutairi H."/>
            <person name="Gatherer D."/>
        </authorList>
    </citation>
    <scope>NUCLEOTIDE SEQUENCE [LARGE SCALE GENOMIC DNA]</scope>
    <source>
        <strain evidence="13">CUR178</strain>
    </source>
</reference>
<dbReference type="PANTHER" id="PTHR43512">
    <property type="entry name" value="TRANSLATION FACTOR GUF1-RELATED"/>
    <property type="match status" value="1"/>
</dbReference>
<feature type="binding site" evidence="10">
    <location>
        <begin position="266"/>
        <end position="269"/>
    </location>
    <ligand>
        <name>GTP</name>
        <dbReference type="ChEBI" id="CHEBI:37565"/>
    </ligand>
</feature>
<comment type="caution">
    <text evidence="13">The sequence shown here is derived from an EMBL/GenBank/DDBJ whole genome shotgun (WGS) entry which is preliminary data.</text>
</comment>
<dbReference type="RefSeq" id="XP_067689263.1">
    <property type="nucleotide sequence ID" value="XM_067833160.1"/>
</dbReference>